<dbReference type="InterPro" id="IPR026619">
    <property type="entry name" value="CEP95"/>
</dbReference>
<feature type="compositionally biased region" description="Polar residues" evidence="2">
    <location>
        <begin position="145"/>
        <end position="170"/>
    </location>
</feature>
<dbReference type="GO" id="GO:0000922">
    <property type="term" value="C:spindle pole"/>
    <property type="evidence" value="ECO:0007669"/>
    <property type="project" value="InterPro"/>
</dbReference>
<evidence type="ECO:0000256" key="1">
    <source>
        <dbReference type="SAM" id="Coils"/>
    </source>
</evidence>
<dbReference type="Ensembl" id="ENSPNAT00000034156.2">
    <property type="protein sequence ID" value="ENSPNAP00000022171.1"/>
    <property type="gene ID" value="ENSPNAG00000006403.2"/>
</dbReference>
<dbReference type="PANTHER" id="PTHR22545:SF0">
    <property type="entry name" value="CENTROSOMAL PROTEIN OF 95 KDA"/>
    <property type="match status" value="1"/>
</dbReference>
<dbReference type="OrthoDB" id="545730at2759"/>
<dbReference type="PANTHER" id="PTHR22545">
    <property type="entry name" value="CENTROSOMAL PROTEIN OF 95 KDA"/>
    <property type="match status" value="1"/>
</dbReference>
<feature type="compositionally biased region" description="Basic and acidic residues" evidence="2">
    <location>
        <begin position="337"/>
        <end position="352"/>
    </location>
</feature>
<dbReference type="Proteomes" id="UP001501920">
    <property type="component" value="Chromosome 30"/>
</dbReference>
<evidence type="ECO:0000313" key="5">
    <source>
        <dbReference type="Proteomes" id="UP001501920"/>
    </source>
</evidence>
<dbReference type="InterPro" id="IPR044039">
    <property type="entry name" value="DUF5745"/>
</dbReference>
<dbReference type="GO" id="GO:0005813">
    <property type="term" value="C:centrosome"/>
    <property type="evidence" value="ECO:0007669"/>
    <property type="project" value="InterPro"/>
</dbReference>
<dbReference type="AlphaFoldDB" id="A0A3B4DGE2"/>
<reference evidence="4" key="3">
    <citation type="submission" date="2025-09" db="UniProtKB">
        <authorList>
            <consortium name="Ensembl"/>
        </authorList>
    </citation>
    <scope>IDENTIFICATION</scope>
</reference>
<dbReference type="Gene3D" id="1.10.418.10">
    <property type="entry name" value="Calponin-like domain"/>
    <property type="match status" value="1"/>
</dbReference>
<organism evidence="4 5">
    <name type="scientific">Pygocentrus nattereri</name>
    <name type="common">Red-bellied piranha</name>
    <dbReference type="NCBI Taxonomy" id="42514"/>
    <lineage>
        <taxon>Eukaryota</taxon>
        <taxon>Metazoa</taxon>
        <taxon>Chordata</taxon>
        <taxon>Craniata</taxon>
        <taxon>Vertebrata</taxon>
        <taxon>Euteleostomi</taxon>
        <taxon>Actinopterygii</taxon>
        <taxon>Neopterygii</taxon>
        <taxon>Teleostei</taxon>
        <taxon>Ostariophysi</taxon>
        <taxon>Characiformes</taxon>
        <taxon>Characoidei</taxon>
        <taxon>Pygocentrus</taxon>
    </lineage>
</organism>
<proteinExistence type="predicted"/>
<feature type="domain" description="DUF5745" evidence="3">
    <location>
        <begin position="49"/>
        <end position="107"/>
    </location>
</feature>
<dbReference type="InterPro" id="IPR036872">
    <property type="entry name" value="CH_dom_sf"/>
</dbReference>
<gene>
    <name evidence="4" type="primary">CEP95</name>
</gene>
<keyword evidence="1" id="KW-0175">Coiled coil</keyword>
<feature type="region of interest" description="Disordered" evidence="2">
    <location>
        <begin position="143"/>
        <end position="170"/>
    </location>
</feature>
<reference evidence="4" key="2">
    <citation type="submission" date="2025-08" db="UniProtKB">
        <authorList>
            <consortium name="Ensembl"/>
        </authorList>
    </citation>
    <scope>IDENTIFICATION</scope>
</reference>
<feature type="region of interest" description="Disordered" evidence="2">
    <location>
        <begin position="230"/>
        <end position="320"/>
    </location>
</feature>
<reference evidence="4 5" key="1">
    <citation type="submission" date="2020-10" db="EMBL/GenBank/DDBJ databases">
        <title>Pygocentrus nattereri (red-bellied piranha) genome, fPygNat1, primary haplotype.</title>
        <authorList>
            <person name="Myers G."/>
            <person name="Meyer A."/>
            <person name="Karagic N."/>
            <person name="Pippel M."/>
            <person name="Winkler S."/>
            <person name="Tracey A."/>
            <person name="Wood J."/>
            <person name="Formenti G."/>
            <person name="Howe K."/>
            <person name="Fedrigo O."/>
            <person name="Jarvis E.D."/>
        </authorList>
    </citation>
    <scope>NUCLEOTIDE SEQUENCE [LARGE SCALE GENOMIC DNA]</scope>
</reference>
<dbReference type="OMA" id="KHSQPWK"/>
<keyword evidence="5" id="KW-1185">Reference proteome</keyword>
<dbReference type="STRING" id="42514.ENSPNAP00000022171"/>
<sequence>MGTEERDWVDVANDLLCKCHINLRLQRLTDCDANVFVALYEAILGEKVPDYIAVPKSQEDDIHNVQSVIDSLALDYLQISLSHITGENIVRGDKDSIRNLLEIFDGLLEYLTEQLSDEEELHNGEVNGMAHLPETCVLDKEERMSQTSSVHSAVQSSKHSLHSWSGAESESTAELIRLGDSARTFTMKHEVCSHTLPSGVTAEKAAPQPGDHGSAVQATLLREPLRSAIALQPPSQTTPQRPDRPANAPSDRLKHPTDQNGTIRQNGFSPTLQSDVQINGTLHHSLSSASPDSAQLPSLREPHSEAPKGQMEVGAEAPRRVLFRTQPDVLLLTLSDEQSRSHREDVHRSGPKEEEESEEERPHSSGSSSGRRRSSRVRRWRAGLAEEDAGEPLSRRSQRNRQTEQELQEMSEKLSRRLEELDLMLKRALGETGEEPKPQEEDKRSHHSDSIMECRRAPRPTDPASMDRPRPRSLSPSPPPARRSLQSQLEGTLLADSQTHMARIKHGVLRDHQDKHRKSQMVAEACKAEPKNLDEQQRTELAIERLRAQEAEREYRETIRREVLKSSQTSRSKSSLSNRTSRTRPPSSSRRQTQPRRAAPLRVKENDLLPALLEEYPPLPFSSHTLSSMWKQQLRQVDQLSALDNQQRHARSAKLTNQMEDAQRRHDLLMEIIRKEQEHNRRLKDFKDRIQQQKSTQNKLREQRQQVARARKYHSDYHVQLRARLLRARTREEKMFRQVFEEGLELQKARLREQRAYAKEQRLEHQRKHRDEIKAMENYYRDQFSMLAERLALERQEIQVRKKAQEKALQKMKRELRTRMEREISELQKIIVQNDEDDYFRDLEVERLRKRVQMASFQYSTGCPH</sequence>
<accession>A0A3B4DGE2</accession>
<dbReference type="GeneTree" id="ENSGT00390000005412"/>
<feature type="region of interest" description="Disordered" evidence="2">
    <location>
        <begin position="551"/>
        <end position="604"/>
    </location>
</feature>
<evidence type="ECO:0000256" key="2">
    <source>
        <dbReference type="SAM" id="MobiDB-lite"/>
    </source>
</evidence>
<dbReference type="Pfam" id="PF19016">
    <property type="entry name" value="DUF5745"/>
    <property type="match status" value="1"/>
</dbReference>
<feature type="compositionally biased region" description="Basic and acidic residues" evidence="2">
    <location>
        <begin position="551"/>
        <end position="564"/>
    </location>
</feature>
<feature type="compositionally biased region" description="Polar residues" evidence="2">
    <location>
        <begin position="258"/>
        <end position="296"/>
    </location>
</feature>
<dbReference type="GeneID" id="108424781"/>
<feature type="compositionally biased region" description="Basic and acidic residues" evidence="2">
    <location>
        <begin position="410"/>
        <end position="456"/>
    </location>
</feature>
<feature type="coiled-coil region" evidence="1">
    <location>
        <begin position="741"/>
        <end position="826"/>
    </location>
</feature>
<evidence type="ECO:0000259" key="3">
    <source>
        <dbReference type="Pfam" id="PF19016"/>
    </source>
</evidence>
<evidence type="ECO:0000313" key="4">
    <source>
        <dbReference type="Ensembl" id="ENSPNAP00000022171.1"/>
    </source>
</evidence>
<feature type="coiled-coil region" evidence="1">
    <location>
        <begin position="652"/>
        <end position="703"/>
    </location>
</feature>
<feature type="compositionally biased region" description="Basic residues" evidence="2">
    <location>
        <begin position="370"/>
        <end position="381"/>
    </location>
</feature>
<feature type="region of interest" description="Disordered" evidence="2">
    <location>
        <begin position="333"/>
        <end position="486"/>
    </location>
</feature>
<protein>
    <recommendedName>
        <fullName evidence="3">DUF5745 domain-containing protein</fullName>
    </recommendedName>
</protein>
<feature type="compositionally biased region" description="Low complexity" evidence="2">
    <location>
        <begin position="566"/>
        <end position="597"/>
    </location>
</feature>
<name>A0A3B4DGE2_PYGNA</name>